<gene>
    <name evidence="1" type="ORF">Faunusvirus1_57</name>
</gene>
<name>A0A3G4ZVW9_9VIRU</name>
<accession>A0A3G4ZVW9</accession>
<proteinExistence type="predicted"/>
<reference evidence="1" key="1">
    <citation type="submission" date="2018-10" db="EMBL/GenBank/DDBJ databases">
        <title>Hidden diversity of soil giant viruses.</title>
        <authorList>
            <person name="Schulz F."/>
            <person name="Alteio L."/>
            <person name="Goudeau D."/>
            <person name="Ryan E.M."/>
            <person name="Malmstrom R.R."/>
            <person name="Blanchard J."/>
            <person name="Woyke T."/>
        </authorList>
    </citation>
    <scope>NUCLEOTIDE SEQUENCE</scope>
    <source>
        <strain evidence="1">FNV1</strain>
    </source>
</reference>
<evidence type="ECO:0000313" key="1">
    <source>
        <dbReference type="EMBL" id="AYV79037.1"/>
    </source>
</evidence>
<organism evidence="1">
    <name type="scientific">Faunusvirus sp</name>
    <dbReference type="NCBI Taxonomy" id="2487766"/>
    <lineage>
        <taxon>Viruses</taxon>
        <taxon>Varidnaviria</taxon>
        <taxon>Bamfordvirae</taxon>
        <taxon>Nucleocytoviricota</taxon>
        <taxon>Megaviricetes</taxon>
        <taxon>Imitervirales</taxon>
        <taxon>Mimiviridae</taxon>
    </lineage>
</organism>
<protein>
    <submittedName>
        <fullName evidence="1">Uncharacterized protein</fullName>
    </submittedName>
</protein>
<sequence>MSEVSTSKYPTKIKMPIMLYAISTVRFGGKKLKTIDAIIDAIKAQNSSPCHECRSFFVMSMKPTHAITVVKVMPMVCSMTYKSYCSMTTENISDSQMTNSVYGITTHKFVNSIFTIANVINIINSPNPNVVHNATVN</sequence>
<dbReference type="EMBL" id="MK072132">
    <property type="protein sequence ID" value="AYV79037.1"/>
    <property type="molecule type" value="Genomic_DNA"/>
</dbReference>